<organism evidence="1 2">
    <name type="scientific">Desulfitobacterium hafniense DP7</name>
    <dbReference type="NCBI Taxonomy" id="537010"/>
    <lineage>
        <taxon>Bacteria</taxon>
        <taxon>Bacillati</taxon>
        <taxon>Bacillota</taxon>
        <taxon>Clostridia</taxon>
        <taxon>Eubacteriales</taxon>
        <taxon>Desulfitobacteriaceae</taxon>
        <taxon>Desulfitobacterium</taxon>
    </lineage>
</organism>
<evidence type="ECO:0000313" key="1">
    <source>
        <dbReference type="EMBL" id="EHL05438.1"/>
    </source>
</evidence>
<dbReference type="InterPro" id="IPR009229">
    <property type="entry name" value="AgrD"/>
</dbReference>
<accession>G9XSE2</accession>
<gene>
    <name evidence="1" type="ORF">HMPREF0322_03891</name>
</gene>
<sequence length="69" mass="7954">MVILWYILYKRILWRIMMEGVIIMKSGKGLFVSLLSFVGAFALVTPTCLGWFYEPKRPEGLREVVTTIA</sequence>
<name>G9XSE2_DESHA</name>
<dbReference type="AlphaFoldDB" id="G9XSE2"/>
<dbReference type="HOGENOM" id="CLU_2769061_0_0_9"/>
<protein>
    <submittedName>
        <fullName evidence="1">Uncharacterized protein</fullName>
    </submittedName>
</protein>
<dbReference type="RefSeq" id="WP_005814838.1">
    <property type="nucleotide sequence ID" value="NZ_JH414483.1"/>
</dbReference>
<proteinExistence type="predicted"/>
<comment type="caution">
    <text evidence="1">The sequence shown here is derived from an EMBL/GenBank/DDBJ whole genome shotgun (WGS) entry which is preliminary data.</text>
</comment>
<dbReference type="NCBIfam" id="TIGR04223">
    <property type="entry name" value="quorum_AgrD"/>
    <property type="match status" value="1"/>
</dbReference>
<evidence type="ECO:0000313" key="2">
    <source>
        <dbReference type="Proteomes" id="UP000004416"/>
    </source>
</evidence>
<dbReference type="EMBL" id="AFZX01000100">
    <property type="protein sequence ID" value="EHL05438.1"/>
    <property type="molecule type" value="Genomic_DNA"/>
</dbReference>
<dbReference type="Proteomes" id="UP000004416">
    <property type="component" value="Unassembled WGS sequence"/>
</dbReference>
<dbReference type="PATRIC" id="fig|537010.4.peg.3639"/>
<reference evidence="1 2" key="1">
    <citation type="submission" date="2011-08" db="EMBL/GenBank/DDBJ databases">
        <authorList>
            <person name="Weinstock G."/>
            <person name="Sodergren E."/>
            <person name="Clifton S."/>
            <person name="Fulton L."/>
            <person name="Fulton B."/>
            <person name="Courtney L."/>
            <person name="Fronick C."/>
            <person name="Harrison M."/>
            <person name="Strong C."/>
            <person name="Farmer C."/>
            <person name="Delahaunty K."/>
            <person name="Markovic C."/>
            <person name="Hall O."/>
            <person name="Minx P."/>
            <person name="Tomlinson C."/>
            <person name="Mitreva M."/>
            <person name="Hou S."/>
            <person name="Chen J."/>
            <person name="Wollam A."/>
            <person name="Pepin K.H."/>
            <person name="Johnson M."/>
            <person name="Bhonagiri V."/>
            <person name="Zhang X."/>
            <person name="Suruliraj S."/>
            <person name="Warren W."/>
            <person name="Chinwalla A."/>
            <person name="Mardis E.R."/>
            <person name="Wilson R.K."/>
        </authorList>
    </citation>
    <scope>NUCLEOTIDE SEQUENCE [LARGE SCALE GENOMIC DNA]</scope>
    <source>
        <strain evidence="1 2">DP7</strain>
    </source>
</reference>